<feature type="transmembrane region" description="Helical" evidence="10">
    <location>
        <begin position="242"/>
        <end position="259"/>
    </location>
</feature>
<evidence type="ECO:0000256" key="10">
    <source>
        <dbReference type="SAM" id="Phobius"/>
    </source>
</evidence>
<keyword evidence="7" id="KW-0406">Ion transport</keyword>
<evidence type="ECO:0000259" key="12">
    <source>
        <dbReference type="Pfam" id="PF16916"/>
    </source>
</evidence>
<keyword evidence="4 10" id="KW-0812">Transmembrane</keyword>
<proteinExistence type="inferred from homology"/>
<evidence type="ECO:0000256" key="5">
    <source>
        <dbReference type="ARBA" id="ARBA00022906"/>
    </source>
</evidence>
<dbReference type="InterPro" id="IPR058533">
    <property type="entry name" value="Cation_efflux_TM"/>
</dbReference>
<dbReference type="RefSeq" id="WP_188612441.1">
    <property type="nucleotide sequence ID" value="NZ_BMGG01000011.1"/>
</dbReference>
<evidence type="ECO:0000256" key="4">
    <source>
        <dbReference type="ARBA" id="ARBA00022692"/>
    </source>
</evidence>
<dbReference type="PANTHER" id="PTHR11562:SF17">
    <property type="entry name" value="RE54080P-RELATED"/>
    <property type="match status" value="1"/>
</dbReference>
<feature type="transmembrane region" description="Helical" evidence="10">
    <location>
        <begin position="107"/>
        <end position="126"/>
    </location>
</feature>
<feature type="transmembrane region" description="Helical" evidence="10">
    <location>
        <begin position="210"/>
        <end position="236"/>
    </location>
</feature>
<reference evidence="13" key="2">
    <citation type="submission" date="2020-09" db="EMBL/GenBank/DDBJ databases">
        <authorList>
            <person name="Sun Q."/>
            <person name="Zhou Y."/>
        </authorList>
    </citation>
    <scope>NUCLEOTIDE SEQUENCE</scope>
    <source>
        <strain evidence="13">CGMCC 1.12919</strain>
    </source>
</reference>
<gene>
    <name evidence="13" type="primary">czcD</name>
    <name evidence="13" type="ORF">GCM10010994_55800</name>
</gene>
<dbReference type="SUPFAM" id="SSF160240">
    <property type="entry name" value="Cation efflux protein cytoplasmic domain-like"/>
    <property type="match status" value="1"/>
</dbReference>
<dbReference type="GO" id="GO:0005385">
    <property type="term" value="F:zinc ion transmembrane transporter activity"/>
    <property type="evidence" value="ECO:0007669"/>
    <property type="project" value="TreeGrafter"/>
</dbReference>
<dbReference type="InterPro" id="IPR027469">
    <property type="entry name" value="Cation_efflux_TMD_sf"/>
</dbReference>
<feature type="transmembrane region" description="Helical" evidence="10">
    <location>
        <begin position="138"/>
        <end position="162"/>
    </location>
</feature>
<keyword evidence="14" id="KW-1185">Reference proteome</keyword>
<dbReference type="InterPro" id="IPR050681">
    <property type="entry name" value="CDF/SLC30A"/>
</dbReference>
<keyword evidence="6 10" id="KW-1133">Transmembrane helix</keyword>
<evidence type="ECO:0000256" key="8">
    <source>
        <dbReference type="ARBA" id="ARBA00023136"/>
    </source>
</evidence>
<dbReference type="AlphaFoldDB" id="A0A916UVQ0"/>
<dbReference type="Pfam" id="PF01545">
    <property type="entry name" value="Cation_efflux"/>
    <property type="match status" value="1"/>
</dbReference>
<dbReference type="SUPFAM" id="SSF161111">
    <property type="entry name" value="Cation efflux protein transmembrane domain-like"/>
    <property type="match status" value="1"/>
</dbReference>
<protein>
    <submittedName>
        <fullName evidence="13">Cobalt transporter</fullName>
    </submittedName>
</protein>
<feature type="transmembrane region" description="Helical" evidence="10">
    <location>
        <begin position="75"/>
        <end position="95"/>
    </location>
</feature>
<evidence type="ECO:0000256" key="7">
    <source>
        <dbReference type="ARBA" id="ARBA00023065"/>
    </source>
</evidence>
<name>A0A916UVQ0_9HYPH</name>
<feature type="region of interest" description="Disordered" evidence="9">
    <location>
        <begin position="1"/>
        <end position="67"/>
    </location>
</feature>
<dbReference type="InterPro" id="IPR027470">
    <property type="entry name" value="Cation_efflux_CTD"/>
</dbReference>
<keyword evidence="3" id="KW-0813">Transport</keyword>
<evidence type="ECO:0000313" key="13">
    <source>
        <dbReference type="EMBL" id="GGC90843.1"/>
    </source>
</evidence>
<feature type="domain" description="Cation efflux protein transmembrane" evidence="11">
    <location>
        <begin position="78"/>
        <end position="263"/>
    </location>
</feature>
<keyword evidence="5" id="KW-0864">Zinc transport</keyword>
<keyword evidence="8 10" id="KW-0472">Membrane</keyword>
<dbReference type="NCBIfam" id="TIGR01297">
    <property type="entry name" value="CDF"/>
    <property type="match status" value="1"/>
</dbReference>
<sequence length="360" mass="37531">MTGIHPQADIASDRGGTGGRPATADGGHHDHDHDHAGHDHDAQEHGAHQHGAHEHGGHNHGAHSHAHALPSSNRAFAIGTALNIAMVAAELIFGFLSNSVALIADGFHNLSDVIGLLLAWGGAWLARRQPSESHTYGYRRASILAALANAALLLIATGGILWEAIQRIGEPQAVGGYTVMIVATIGILVNGGTALMFMRGRKDDLNMRGAFLHMASDAAVSIGVVIAALLIMLTGWHVLDPLIAIAIAVVIVISSWQLAKDSLGMAMDAVPAGVDYPGIRSYLASLPGVTEVHDLHVWAMSTTETALTAHLVRPGAGLDDAFLIGAQTALAQRFRVQHATLQLEAGDPAHPCPMAAAGTV</sequence>
<feature type="compositionally biased region" description="Basic and acidic residues" evidence="9">
    <location>
        <begin position="26"/>
        <end position="57"/>
    </location>
</feature>
<dbReference type="EMBL" id="BMGG01000011">
    <property type="protein sequence ID" value="GGC90843.1"/>
    <property type="molecule type" value="Genomic_DNA"/>
</dbReference>
<feature type="transmembrane region" description="Helical" evidence="10">
    <location>
        <begin position="174"/>
        <end position="198"/>
    </location>
</feature>
<dbReference type="InterPro" id="IPR002524">
    <property type="entry name" value="Cation_efflux"/>
</dbReference>
<evidence type="ECO:0000256" key="2">
    <source>
        <dbReference type="ARBA" id="ARBA00008873"/>
    </source>
</evidence>
<dbReference type="Gene3D" id="1.20.1510.10">
    <property type="entry name" value="Cation efflux protein transmembrane domain"/>
    <property type="match status" value="1"/>
</dbReference>
<comment type="similarity">
    <text evidence="2">Belongs to the cation diffusion facilitator (CDF) transporter (TC 2.A.4) family. SLC30A subfamily.</text>
</comment>
<evidence type="ECO:0000256" key="1">
    <source>
        <dbReference type="ARBA" id="ARBA00004141"/>
    </source>
</evidence>
<dbReference type="GO" id="GO:0005886">
    <property type="term" value="C:plasma membrane"/>
    <property type="evidence" value="ECO:0007669"/>
    <property type="project" value="TreeGrafter"/>
</dbReference>
<evidence type="ECO:0000256" key="9">
    <source>
        <dbReference type="SAM" id="MobiDB-lite"/>
    </source>
</evidence>
<evidence type="ECO:0000259" key="11">
    <source>
        <dbReference type="Pfam" id="PF01545"/>
    </source>
</evidence>
<comment type="caution">
    <text evidence="13">The sequence shown here is derived from an EMBL/GenBank/DDBJ whole genome shotgun (WGS) entry which is preliminary data.</text>
</comment>
<dbReference type="Pfam" id="PF16916">
    <property type="entry name" value="ZT_dimer"/>
    <property type="match status" value="1"/>
</dbReference>
<dbReference type="PANTHER" id="PTHR11562">
    <property type="entry name" value="CATION EFFLUX PROTEIN/ ZINC TRANSPORTER"/>
    <property type="match status" value="1"/>
</dbReference>
<organism evidence="13 14">
    <name type="scientific">Chelatococcus reniformis</name>
    <dbReference type="NCBI Taxonomy" id="1494448"/>
    <lineage>
        <taxon>Bacteria</taxon>
        <taxon>Pseudomonadati</taxon>
        <taxon>Pseudomonadota</taxon>
        <taxon>Alphaproteobacteria</taxon>
        <taxon>Hyphomicrobiales</taxon>
        <taxon>Chelatococcaceae</taxon>
        <taxon>Chelatococcus</taxon>
    </lineage>
</organism>
<feature type="domain" description="Cation efflux protein cytoplasmic" evidence="12">
    <location>
        <begin position="273"/>
        <end position="344"/>
    </location>
</feature>
<reference evidence="13" key="1">
    <citation type="journal article" date="2014" name="Int. J. Syst. Evol. Microbiol.">
        <title>Complete genome sequence of Corynebacterium casei LMG S-19264T (=DSM 44701T), isolated from a smear-ripened cheese.</title>
        <authorList>
            <consortium name="US DOE Joint Genome Institute (JGI-PGF)"/>
            <person name="Walter F."/>
            <person name="Albersmeier A."/>
            <person name="Kalinowski J."/>
            <person name="Ruckert C."/>
        </authorList>
    </citation>
    <scope>NUCLEOTIDE SEQUENCE</scope>
    <source>
        <strain evidence="13">CGMCC 1.12919</strain>
    </source>
</reference>
<dbReference type="Proteomes" id="UP000637002">
    <property type="component" value="Unassembled WGS sequence"/>
</dbReference>
<evidence type="ECO:0000256" key="3">
    <source>
        <dbReference type="ARBA" id="ARBA00022448"/>
    </source>
</evidence>
<accession>A0A916UVQ0</accession>
<comment type="subcellular location">
    <subcellularLocation>
        <location evidence="1">Membrane</location>
        <topology evidence="1">Multi-pass membrane protein</topology>
    </subcellularLocation>
</comment>
<dbReference type="InterPro" id="IPR036837">
    <property type="entry name" value="Cation_efflux_CTD_sf"/>
</dbReference>
<evidence type="ECO:0000256" key="6">
    <source>
        <dbReference type="ARBA" id="ARBA00022989"/>
    </source>
</evidence>
<keyword evidence="5" id="KW-0862">Zinc</keyword>
<evidence type="ECO:0000313" key="14">
    <source>
        <dbReference type="Proteomes" id="UP000637002"/>
    </source>
</evidence>